<dbReference type="Proteomes" id="UP000239001">
    <property type="component" value="Unassembled WGS sequence"/>
</dbReference>
<reference evidence="2 3" key="1">
    <citation type="submission" date="2018-03" db="EMBL/GenBank/DDBJ databases">
        <title>The ancient ancestry and fast evolution of plastids.</title>
        <authorList>
            <person name="Moore K.R."/>
            <person name="Magnabosco C."/>
            <person name="Momper L."/>
            <person name="Gold D.A."/>
            <person name="Bosak T."/>
            <person name="Fournier G.P."/>
        </authorList>
    </citation>
    <scope>NUCLEOTIDE SEQUENCE [LARGE SCALE GENOMIC DNA]</scope>
    <source>
        <strain evidence="2 3">CCALA 016</strain>
    </source>
</reference>
<dbReference type="InterPro" id="IPR011990">
    <property type="entry name" value="TPR-like_helical_dom_sf"/>
</dbReference>
<evidence type="ECO:0000259" key="1">
    <source>
        <dbReference type="Pfam" id="PF12770"/>
    </source>
</evidence>
<evidence type="ECO:0000313" key="2">
    <source>
        <dbReference type="EMBL" id="PSF33172.1"/>
    </source>
</evidence>
<dbReference type="Gene3D" id="1.25.40.10">
    <property type="entry name" value="Tetratricopeptide repeat domain"/>
    <property type="match status" value="3"/>
</dbReference>
<protein>
    <recommendedName>
        <fullName evidence="1">CHAT domain-containing protein</fullName>
    </recommendedName>
</protein>
<sequence length="859" mass="96758">MNKRRKNSLIFLGKFILGLILVLVFAFVADFSVVGRAYNIIYKKSQANLISFNKTSAVGEIVQQGREFYQLEQFYQAVTVWQQALKIYYSQDDELNQILVLNYLSLAYQKLGQWEEANRSIAESLKRLKTNHPEQLSLLAQALNAQGSLQYTQGQTETALETWQQATAIYHQVADEIGYIGSLLNQAQAQQTLGLYLSAKRTLVQSEEILQQQSNLQLKITGLRSLGNTLQAIGEFEESKRVLEQSLALAQEQGSSEIAATLLSLGNTLRSQQEPEIALTHYQKAANLSGTTILRVQSQLNELDLLLELERSQQAKNLATIIEKQIDDLPISRIAIYSKINLAQSLLKFPDRQPLNIAKLLVTAVQQAKTLSDRRAESYALGYLGQLYEKSQQWSNAQKLSEQALLLANAPDLAYQWQWQLGRIFKAQKQAEIAINYYNAAFNTLQSLRSNLVAINSDIQFSFRESVEPVYRQLVDLLLSSTDTENPSNLQKAREVIEALQIAELNDFFRSACLEGQKVPIDQIPQTEAAVIYPIILTDRIEIILSLPEQPLRHYSISVSEQKVKKDLEQLRYYLEKPYITSVGKSLAQQVYNWLIQPIAANLTQNQIKTLVFVLDGELRNVPMAALFDGQQYLIEKYAIAIAPGLQLLNPKPLLQKKLNVLLAGLTQERHGFIALPNVIEELKNIQTQVPSQVLLDKTFTSSELQQELESVPFSVVHLATHGQFSSKAEQTFILAWDKPINVNELKTLLLVRDKTNSEALELLVLSACQTAEGDDRAALGLAGVVVRSRSRSVLASLWNVDDASAVPLLSQFYRELATKTKTVTKAEALRQAQLSLLRDPDYRYPVYWASFVLIGNWL</sequence>
<dbReference type="InterPro" id="IPR024983">
    <property type="entry name" value="CHAT_dom"/>
</dbReference>
<keyword evidence="3" id="KW-1185">Reference proteome</keyword>
<dbReference type="OrthoDB" id="446317at2"/>
<dbReference type="InterPro" id="IPR019734">
    <property type="entry name" value="TPR_rpt"/>
</dbReference>
<reference evidence="2 3" key="2">
    <citation type="submission" date="2018-03" db="EMBL/GenBank/DDBJ databases">
        <authorList>
            <person name="Keele B.F."/>
        </authorList>
    </citation>
    <scope>NUCLEOTIDE SEQUENCE [LARGE SCALE GENOMIC DNA]</scope>
    <source>
        <strain evidence="2 3">CCALA 016</strain>
    </source>
</reference>
<name>A0A2T1LSW5_9CHRO</name>
<organism evidence="2 3">
    <name type="scientific">Aphanothece hegewaldii CCALA 016</name>
    <dbReference type="NCBI Taxonomy" id="2107694"/>
    <lineage>
        <taxon>Bacteria</taxon>
        <taxon>Bacillati</taxon>
        <taxon>Cyanobacteriota</taxon>
        <taxon>Cyanophyceae</taxon>
        <taxon>Oscillatoriophycideae</taxon>
        <taxon>Chroococcales</taxon>
        <taxon>Aphanothecaceae</taxon>
        <taxon>Aphanothece</taxon>
    </lineage>
</organism>
<accession>A0A2T1LSW5</accession>
<dbReference type="PANTHER" id="PTHR10098">
    <property type="entry name" value="RAPSYN-RELATED"/>
    <property type="match status" value="1"/>
</dbReference>
<dbReference type="PANTHER" id="PTHR10098:SF112">
    <property type="entry name" value="SLR0380 PROTEIN"/>
    <property type="match status" value="1"/>
</dbReference>
<proteinExistence type="predicted"/>
<dbReference type="SMART" id="SM00028">
    <property type="entry name" value="TPR"/>
    <property type="match status" value="7"/>
</dbReference>
<dbReference type="SUPFAM" id="SSF48452">
    <property type="entry name" value="TPR-like"/>
    <property type="match status" value="3"/>
</dbReference>
<dbReference type="Pfam" id="PF12770">
    <property type="entry name" value="CHAT"/>
    <property type="match status" value="1"/>
</dbReference>
<dbReference type="EMBL" id="PXOH01000032">
    <property type="protein sequence ID" value="PSF33172.1"/>
    <property type="molecule type" value="Genomic_DNA"/>
</dbReference>
<gene>
    <name evidence="2" type="ORF">C7H19_20420</name>
</gene>
<evidence type="ECO:0000313" key="3">
    <source>
        <dbReference type="Proteomes" id="UP000239001"/>
    </source>
</evidence>
<comment type="caution">
    <text evidence="2">The sequence shown here is derived from an EMBL/GenBank/DDBJ whole genome shotgun (WGS) entry which is preliminary data.</text>
</comment>
<dbReference type="AlphaFoldDB" id="A0A2T1LSW5"/>
<feature type="domain" description="CHAT" evidence="1">
    <location>
        <begin position="587"/>
        <end position="857"/>
    </location>
</feature>
<dbReference type="Pfam" id="PF13424">
    <property type="entry name" value="TPR_12"/>
    <property type="match status" value="1"/>
</dbReference>